<feature type="transmembrane region" description="Helical" evidence="2">
    <location>
        <begin position="259"/>
        <end position="279"/>
    </location>
</feature>
<feature type="transmembrane region" description="Helical" evidence="2">
    <location>
        <begin position="149"/>
        <end position="170"/>
    </location>
</feature>
<accession>A0ABY0CS25</accession>
<dbReference type="Gene3D" id="1.20.1250.20">
    <property type="entry name" value="MFS general substrate transporter like domains"/>
    <property type="match status" value="1"/>
</dbReference>
<dbReference type="Gene3D" id="3.40.50.150">
    <property type="entry name" value="Vaccinia Virus protein VP39"/>
    <property type="match status" value="1"/>
</dbReference>
<feature type="transmembrane region" description="Helical" evidence="2">
    <location>
        <begin position="108"/>
        <end position="128"/>
    </location>
</feature>
<keyword evidence="1" id="KW-0620">Polyamine biosynthesis</keyword>
<feature type="transmembrane region" description="Helical" evidence="2">
    <location>
        <begin position="235"/>
        <end position="253"/>
    </location>
</feature>
<name>A0ABY0CS25_9DELT</name>
<reference evidence="3 4" key="1">
    <citation type="submission" date="2019-01" db="EMBL/GenBank/DDBJ databases">
        <title>Lujinxingia litoralis gen. nov., sp. nov. and Lujinxingia sediminis gen. nov., sp. nov., new members in the order Bradymonadales, isolated from coastal sediment.</title>
        <authorList>
            <person name="Li C.-M."/>
        </authorList>
    </citation>
    <scope>NUCLEOTIDE SEQUENCE [LARGE SCALE GENOMIC DNA]</scope>
    <source>
        <strain evidence="3 4">SEH01</strain>
    </source>
</reference>
<keyword evidence="2" id="KW-0812">Transmembrane</keyword>
<feature type="transmembrane region" description="Helical" evidence="2">
    <location>
        <begin position="404"/>
        <end position="421"/>
    </location>
</feature>
<proteinExistence type="predicted"/>
<dbReference type="InterPro" id="IPR036259">
    <property type="entry name" value="MFS_trans_sf"/>
</dbReference>
<keyword evidence="2" id="KW-1133">Transmembrane helix</keyword>
<dbReference type="NCBIfam" id="NF037959">
    <property type="entry name" value="MFS_SpdSyn"/>
    <property type="match status" value="1"/>
</dbReference>
<feature type="transmembrane region" description="Helical" evidence="2">
    <location>
        <begin position="44"/>
        <end position="63"/>
    </location>
</feature>
<feature type="transmembrane region" description="Helical" evidence="2">
    <location>
        <begin position="312"/>
        <end position="335"/>
    </location>
</feature>
<feature type="transmembrane region" description="Helical" evidence="2">
    <location>
        <begin position="182"/>
        <end position="202"/>
    </location>
</feature>
<sequence>MPTIEVIMVVVFTLTIFLSALLLFGVQPMAGKMLLPFLGGTPGVWNTCMMFFQAILLLGYLWAHGISKLRARPQLILHVGLLIAAVVALPLSMNRMDFSSDWLVHQPVLWLVAALGLGVGLPFMALSTSSPLLQAWFARQDHPRAHDPYFLYAASNAGSLLALLAFPLLVEPLFGVREQATGWSGGFVALAVLMGICGVMTLKASPDYQGKTSLPREAAGADDAPAPTSRQKGLWILYAFVPSSLMLGVTTYITTDVAAFPLLWVIPLAIFIASFIVVFSSLKLNLPLLGRVMSLLGTVLLIGWMMGATNPAWLLLPLHVLFFALVTLVLHGRLAASRPSAKYLTGFYLYMSIGGLLGGVFNTLLAPLLFTSIWEYPLVLILACALRPQSAADLADPDRPWKRAAPLVATLLMLGSVWLLKRSEFVHTDVLSFMLLAVPAVIAYSQVERPARFGLGLLGIFMAASLVSVEYDTVFKKRTFYGVVEILKSDTEYRMIHGGTFHGHALIEDEGCTPQNYYDLRGPMGSLFELYRNHVTTRRMAVIGLGLGSHACYAEPVDSLTFYELDPAVIEAAKGFGNVGRSPTAELDYVAGDARIQLQQRESGDPYGMLIIDAFSSDAIPIHLLTVEAIELYLSRIEDDGLIAVHISNRYFDLIPVLRGLADAHDLEFRVVDDVHLSDQEIAEGRVASTWGVLTRDAKKTQALEALDPRWQTYTGPAVTWTDNHAAVNGLWIF</sequence>
<evidence type="ECO:0000256" key="1">
    <source>
        <dbReference type="ARBA" id="ARBA00023115"/>
    </source>
</evidence>
<evidence type="ECO:0000256" key="2">
    <source>
        <dbReference type="SAM" id="Phobius"/>
    </source>
</evidence>
<protein>
    <recommendedName>
        <fullName evidence="5">Spermidine synthase</fullName>
    </recommendedName>
</protein>
<evidence type="ECO:0008006" key="5">
    <source>
        <dbReference type="Google" id="ProtNLM"/>
    </source>
</evidence>
<feature type="transmembrane region" description="Helical" evidence="2">
    <location>
        <begin position="347"/>
        <end position="370"/>
    </location>
</feature>
<feature type="transmembrane region" description="Helical" evidence="2">
    <location>
        <begin position="7"/>
        <end position="24"/>
    </location>
</feature>
<feature type="transmembrane region" description="Helical" evidence="2">
    <location>
        <begin position="288"/>
        <end position="306"/>
    </location>
</feature>
<feature type="transmembrane region" description="Helical" evidence="2">
    <location>
        <begin position="75"/>
        <end position="93"/>
    </location>
</feature>
<dbReference type="RefSeq" id="WP_127780444.1">
    <property type="nucleotide sequence ID" value="NZ_SADD01000006.1"/>
</dbReference>
<dbReference type="InterPro" id="IPR029063">
    <property type="entry name" value="SAM-dependent_MTases_sf"/>
</dbReference>
<keyword evidence="4" id="KW-1185">Reference proteome</keyword>
<dbReference type="Proteomes" id="UP000282926">
    <property type="component" value="Unassembled WGS sequence"/>
</dbReference>
<organism evidence="3 4">
    <name type="scientific">Lujinxingia sediminis</name>
    <dbReference type="NCBI Taxonomy" id="2480984"/>
    <lineage>
        <taxon>Bacteria</taxon>
        <taxon>Deltaproteobacteria</taxon>
        <taxon>Bradymonadales</taxon>
        <taxon>Lujinxingiaceae</taxon>
        <taxon>Lujinxingia</taxon>
    </lineage>
</organism>
<dbReference type="PANTHER" id="PTHR43317:SF1">
    <property type="entry name" value="THERMOSPERMINE SYNTHASE ACAULIS5"/>
    <property type="match status" value="1"/>
</dbReference>
<dbReference type="PANTHER" id="PTHR43317">
    <property type="entry name" value="THERMOSPERMINE SYNTHASE ACAULIS5"/>
    <property type="match status" value="1"/>
</dbReference>
<evidence type="ECO:0000313" key="3">
    <source>
        <dbReference type="EMBL" id="RVU43614.1"/>
    </source>
</evidence>
<gene>
    <name evidence="3" type="ORF">EA187_12365</name>
</gene>
<keyword evidence="2" id="KW-0472">Membrane</keyword>
<dbReference type="SUPFAM" id="SSF53335">
    <property type="entry name" value="S-adenosyl-L-methionine-dependent methyltransferases"/>
    <property type="match status" value="1"/>
</dbReference>
<dbReference type="SUPFAM" id="SSF103473">
    <property type="entry name" value="MFS general substrate transporter"/>
    <property type="match status" value="1"/>
</dbReference>
<evidence type="ECO:0000313" key="4">
    <source>
        <dbReference type="Proteomes" id="UP000282926"/>
    </source>
</evidence>
<feature type="transmembrane region" description="Helical" evidence="2">
    <location>
        <begin position="430"/>
        <end position="447"/>
    </location>
</feature>
<comment type="caution">
    <text evidence="3">The sequence shown here is derived from an EMBL/GenBank/DDBJ whole genome shotgun (WGS) entry which is preliminary data.</text>
</comment>
<dbReference type="EMBL" id="SADD01000006">
    <property type="protein sequence ID" value="RVU43614.1"/>
    <property type="molecule type" value="Genomic_DNA"/>
</dbReference>